<reference evidence="1" key="1">
    <citation type="submission" date="2018-02" db="EMBL/GenBank/DDBJ databases">
        <title>Rhizophora mucronata_Transcriptome.</title>
        <authorList>
            <person name="Meera S.P."/>
            <person name="Sreeshan A."/>
            <person name="Augustine A."/>
        </authorList>
    </citation>
    <scope>NUCLEOTIDE SEQUENCE</scope>
    <source>
        <tissue evidence="1">Leaf</tissue>
    </source>
</reference>
<proteinExistence type="predicted"/>
<protein>
    <submittedName>
        <fullName evidence="1">Uncharacterized protein</fullName>
    </submittedName>
</protein>
<sequence>MHLGINLWSEDVILFIGVPGFHYQGFFIGSSTFEQGFVIE</sequence>
<dbReference type="EMBL" id="GGEC01068512">
    <property type="protein sequence ID" value="MBX48996.1"/>
    <property type="molecule type" value="Transcribed_RNA"/>
</dbReference>
<evidence type="ECO:0000313" key="1">
    <source>
        <dbReference type="EMBL" id="MBX48996.1"/>
    </source>
</evidence>
<organism evidence="1">
    <name type="scientific">Rhizophora mucronata</name>
    <name type="common">Asiatic mangrove</name>
    <dbReference type="NCBI Taxonomy" id="61149"/>
    <lineage>
        <taxon>Eukaryota</taxon>
        <taxon>Viridiplantae</taxon>
        <taxon>Streptophyta</taxon>
        <taxon>Embryophyta</taxon>
        <taxon>Tracheophyta</taxon>
        <taxon>Spermatophyta</taxon>
        <taxon>Magnoliopsida</taxon>
        <taxon>eudicotyledons</taxon>
        <taxon>Gunneridae</taxon>
        <taxon>Pentapetalae</taxon>
        <taxon>rosids</taxon>
        <taxon>fabids</taxon>
        <taxon>Malpighiales</taxon>
        <taxon>Rhizophoraceae</taxon>
        <taxon>Rhizophora</taxon>
    </lineage>
</organism>
<name>A0A2P2P2G4_RHIMU</name>
<dbReference type="AlphaFoldDB" id="A0A2P2P2G4"/>
<accession>A0A2P2P2G4</accession>